<reference evidence="1" key="2">
    <citation type="submission" date="2025-09" db="UniProtKB">
        <authorList>
            <consortium name="EnsemblPlants"/>
        </authorList>
    </citation>
    <scope>IDENTIFICATION</scope>
</reference>
<accession>A0ACD5ZEE9</accession>
<protein>
    <submittedName>
        <fullName evidence="1">Uncharacterized protein</fullName>
    </submittedName>
</protein>
<name>A0ACD5ZEE9_AVESA</name>
<keyword evidence="2" id="KW-1185">Reference proteome</keyword>
<dbReference type="EnsemblPlants" id="AVESA.00010b.r2.6CG1149270.1">
    <property type="protein sequence ID" value="AVESA.00010b.r2.6CG1149270.1.CDS.1"/>
    <property type="gene ID" value="AVESA.00010b.r2.6CG1149270"/>
</dbReference>
<organism evidence="1 2">
    <name type="scientific">Avena sativa</name>
    <name type="common">Oat</name>
    <dbReference type="NCBI Taxonomy" id="4498"/>
    <lineage>
        <taxon>Eukaryota</taxon>
        <taxon>Viridiplantae</taxon>
        <taxon>Streptophyta</taxon>
        <taxon>Embryophyta</taxon>
        <taxon>Tracheophyta</taxon>
        <taxon>Spermatophyta</taxon>
        <taxon>Magnoliopsida</taxon>
        <taxon>Liliopsida</taxon>
        <taxon>Poales</taxon>
        <taxon>Poaceae</taxon>
        <taxon>BOP clade</taxon>
        <taxon>Pooideae</taxon>
        <taxon>Poodae</taxon>
        <taxon>Poeae</taxon>
        <taxon>Poeae Chloroplast Group 1 (Aveneae type)</taxon>
        <taxon>Aveninae</taxon>
        <taxon>Avena</taxon>
    </lineage>
</organism>
<sequence length="393" mass="42136">MEPSDLNTHLPPRKRLLAGFRTAAAASSSDASEQSPPPPSPFILPDDLAARLRGMMGPPATPPPSPEEIIQAARLAASAAADAAAAARAAAEDKAAVAAKARAAARAAMEFLDSLSISRSRNGIQLKAKSRKKHVQVKLLYRPPGDGRAIDAGKETVGDDDAPPRPRRRRESDEEVARKLHRVMNSSPRISFTGPRRPRDIVDAGEDGSHTEGGGDVCNGSWTHTLTEVGGLVDRCSVEKSGERTVHFTKIRAPDDGHPDDGEESYQNTAKSRHIADNGVGIGSSSAGRKVKIKRKQLFLNHHDSKERDERKETEPTVDSIVYDGLKSNGAEKRPSFADARAPPGDDPVPMKITSMWKFKKFKPSHCSSDSKMLHNVCSSSSAAEASASVKAD</sequence>
<evidence type="ECO:0000313" key="2">
    <source>
        <dbReference type="Proteomes" id="UP001732700"/>
    </source>
</evidence>
<reference evidence="1" key="1">
    <citation type="submission" date="2021-05" db="EMBL/GenBank/DDBJ databases">
        <authorList>
            <person name="Scholz U."/>
            <person name="Mascher M."/>
            <person name="Fiebig A."/>
        </authorList>
    </citation>
    <scope>NUCLEOTIDE SEQUENCE [LARGE SCALE GENOMIC DNA]</scope>
</reference>
<evidence type="ECO:0000313" key="1">
    <source>
        <dbReference type="EnsemblPlants" id="AVESA.00010b.r2.6CG1149270.1.CDS.1"/>
    </source>
</evidence>
<proteinExistence type="predicted"/>
<dbReference type="Proteomes" id="UP001732700">
    <property type="component" value="Chromosome 6C"/>
</dbReference>